<evidence type="ECO:0000313" key="3">
    <source>
        <dbReference type="Proteomes" id="UP000031011"/>
    </source>
</evidence>
<name>A0A837DV07_9LACO</name>
<dbReference type="Gene3D" id="3.20.20.190">
    <property type="entry name" value="Phosphatidylinositol (PI) phosphodiesterase"/>
    <property type="match status" value="1"/>
</dbReference>
<evidence type="ECO:0000259" key="1">
    <source>
        <dbReference type="PROSITE" id="PS51704"/>
    </source>
</evidence>
<dbReference type="GO" id="GO:0008081">
    <property type="term" value="F:phosphoric diester hydrolase activity"/>
    <property type="evidence" value="ECO:0007669"/>
    <property type="project" value="InterPro"/>
</dbReference>
<gene>
    <name evidence="2" type="ORF">LRN_1496</name>
</gene>
<comment type="caution">
    <text evidence="2">The sequence shown here is derived from an EMBL/GenBank/DDBJ whole genome shotgun (WGS) entry which is preliminary data.</text>
</comment>
<dbReference type="EMBL" id="AWYA01000092">
    <property type="protein sequence ID" value="KIC04649.1"/>
    <property type="molecule type" value="Genomic_DNA"/>
</dbReference>
<feature type="domain" description="GP-PDE" evidence="1">
    <location>
        <begin position="5"/>
        <end position="242"/>
    </location>
</feature>
<dbReference type="SUPFAM" id="SSF51695">
    <property type="entry name" value="PLC-like phosphodiesterases"/>
    <property type="match status" value="1"/>
</dbReference>
<protein>
    <submittedName>
        <fullName evidence="2">Glycerophosphodiester phosphodiesterase</fullName>
    </submittedName>
</protein>
<organism evidence="2 3">
    <name type="scientific">Ligilactobacillus ruminis DPC 6832</name>
    <dbReference type="NCBI Taxonomy" id="1402208"/>
    <lineage>
        <taxon>Bacteria</taxon>
        <taxon>Bacillati</taxon>
        <taxon>Bacillota</taxon>
        <taxon>Bacilli</taxon>
        <taxon>Lactobacillales</taxon>
        <taxon>Lactobacillaceae</taxon>
        <taxon>Ligilactobacillus</taxon>
    </lineage>
</organism>
<reference evidence="2 3" key="1">
    <citation type="journal article" date="2015" name="BMC Microbiol.">
        <title>Lactobacillus ruminis strains cluster according to their mammalian gut source.</title>
        <authorList>
            <person name="O' Donnell M.M."/>
            <person name="Harris H.M."/>
            <person name="Lynch D.B."/>
            <person name="Ross R.P."/>
            <person name="O'Toole P.W."/>
        </authorList>
    </citation>
    <scope>NUCLEOTIDE SEQUENCE [LARGE SCALE GENOMIC DNA]</scope>
    <source>
        <strain evidence="2 3">DPC 6832</strain>
    </source>
</reference>
<dbReference type="GO" id="GO:0006629">
    <property type="term" value="P:lipid metabolic process"/>
    <property type="evidence" value="ECO:0007669"/>
    <property type="project" value="InterPro"/>
</dbReference>
<dbReference type="Proteomes" id="UP000031011">
    <property type="component" value="Unassembled WGS sequence"/>
</dbReference>
<dbReference type="InterPro" id="IPR030395">
    <property type="entry name" value="GP_PDE_dom"/>
</dbReference>
<dbReference type="Pfam" id="PF03009">
    <property type="entry name" value="GDPD"/>
    <property type="match status" value="1"/>
</dbReference>
<dbReference type="AlphaFoldDB" id="A0A837DV07"/>
<accession>A0A837DV07</accession>
<dbReference type="PANTHER" id="PTHR46211">
    <property type="entry name" value="GLYCEROPHOSPHORYL DIESTER PHOSPHODIESTERASE"/>
    <property type="match status" value="1"/>
</dbReference>
<evidence type="ECO:0000313" key="2">
    <source>
        <dbReference type="EMBL" id="KIC04649.1"/>
    </source>
</evidence>
<dbReference type="PANTHER" id="PTHR46211:SF1">
    <property type="entry name" value="GLYCEROPHOSPHODIESTER PHOSPHODIESTERASE, CYTOPLASMIC"/>
    <property type="match status" value="1"/>
</dbReference>
<sequence>MKIETKIFGHRGYPAKFAENSLEGFEYALENGADGIEFDVHLTRDQVPVVMHDEKINRTTDGKGNIKDYTHEELQQFHLENGETIPDLKDVFELIEKHDALANLEFKTDKYEYRGIEEIVLNMAREYEFRHPLIYSSFNLQTMLRCLEIDKDLDCNWLVYRKIADPEKVVSDNGLSGIHPNEYHDFDGVQRIWTIDDEKEAKELMEKNVSGIFTNDFVKMNELRTRCEAQPLNKAVDKEGRE</sequence>
<dbReference type="PROSITE" id="PS51704">
    <property type="entry name" value="GP_PDE"/>
    <property type="match status" value="1"/>
</dbReference>
<proteinExistence type="predicted"/>
<dbReference type="InterPro" id="IPR017946">
    <property type="entry name" value="PLC-like_Pdiesterase_TIM-brl"/>
</dbReference>